<organism evidence="1 2">
    <name type="scientific">Adineta steineri</name>
    <dbReference type="NCBI Taxonomy" id="433720"/>
    <lineage>
        <taxon>Eukaryota</taxon>
        <taxon>Metazoa</taxon>
        <taxon>Spiralia</taxon>
        <taxon>Gnathifera</taxon>
        <taxon>Rotifera</taxon>
        <taxon>Eurotatoria</taxon>
        <taxon>Bdelloidea</taxon>
        <taxon>Adinetida</taxon>
        <taxon>Adinetidae</taxon>
        <taxon>Adineta</taxon>
    </lineage>
</organism>
<dbReference type="AlphaFoldDB" id="A0A819AHJ3"/>
<gene>
    <name evidence="1" type="ORF">OKA104_LOCUS17592</name>
</gene>
<evidence type="ECO:0000313" key="2">
    <source>
        <dbReference type="Proteomes" id="UP000663881"/>
    </source>
</evidence>
<dbReference type="Proteomes" id="UP000663881">
    <property type="component" value="Unassembled WGS sequence"/>
</dbReference>
<reference evidence="1" key="1">
    <citation type="submission" date="2021-02" db="EMBL/GenBank/DDBJ databases">
        <authorList>
            <person name="Nowell W R."/>
        </authorList>
    </citation>
    <scope>NUCLEOTIDE SEQUENCE</scope>
</reference>
<sequence>MNDNKITEDQMIHDQIIRPTTLTMPQNADNETTEIIDLCTPTMDTNSTASPSLTHVQQFPNLEHRLSILASFPFHQEQQQGFLLFANIPSRQLSEKQLIFRQPNVHKPAFQIVDNDLTLPSFLREKHQLYFGDLMKRLKVDMAILDFNYTRLNVYIRKMSYERMYVFNLVSNHTLQLDENEYPVALEFYLQFDINMFYMKTCELRYARPRTMNEGLFCIEEPEARYELSECGNCGLCYPNYDTTYRTSKSIVEFSRTHKHTFVNGYQAILNCSASCHTRNIIYALTCPCNEYDYIGVTAESLHDRLKTHREHGNRIIHEFLIGQDNILRDLPQTRKPPDIVSKDRMKLYQHSARCSAAIQIYLDANPQYWRFIPMTCEEAQTSEEYIIKRRNLSDELDWDRRTINDTSIYVEAVPQPPNRYIFSNRQIALQMEYFHCKKDQNSLNLDLDLYDATIVAVLPETSTEMFRLLIESLFITHADTKLNSIGNMLRGIDLPDFNPWLIRGDQWCQGLLRRPKPTRKNNQDIIQE</sequence>
<evidence type="ECO:0000313" key="1">
    <source>
        <dbReference type="EMBL" id="CAF3785365.1"/>
    </source>
</evidence>
<comment type="caution">
    <text evidence="1">The sequence shown here is derived from an EMBL/GenBank/DDBJ whole genome shotgun (WGS) entry which is preliminary data.</text>
</comment>
<accession>A0A819AHJ3</accession>
<dbReference type="EMBL" id="CAJOAY010001054">
    <property type="protein sequence ID" value="CAF3785365.1"/>
    <property type="molecule type" value="Genomic_DNA"/>
</dbReference>
<protein>
    <submittedName>
        <fullName evidence="1">Uncharacterized protein</fullName>
    </submittedName>
</protein>
<proteinExistence type="predicted"/>
<name>A0A819AHJ3_9BILA</name>